<evidence type="ECO:0000259" key="12">
    <source>
        <dbReference type="SMART" id="SM00836"/>
    </source>
</evidence>
<dbReference type="PANTHER" id="PTHR11956">
    <property type="entry name" value="ARGINYL-TRNA SYNTHETASE"/>
    <property type="match status" value="1"/>
</dbReference>
<accession>A0A5C5Y310</accession>
<dbReference type="InterPro" id="IPR009080">
    <property type="entry name" value="tRNAsynth_Ia_anticodon-bd"/>
</dbReference>
<feature type="short sequence motif" description="'HIGH' region" evidence="9">
    <location>
        <begin position="125"/>
        <end position="135"/>
    </location>
</feature>
<evidence type="ECO:0000313" key="14">
    <source>
        <dbReference type="EMBL" id="TWT69083.1"/>
    </source>
</evidence>
<dbReference type="InterPro" id="IPR001278">
    <property type="entry name" value="Arg-tRNA-ligase"/>
</dbReference>
<dbReference type="Pfam" id="PF05746">
    <property type="entry name" value="DALR_1"/>
    <property type="match status" value="1"/>
</dbReference>
<dbReference type="InterPro" id="IPR036695">
    <property type="entry name" value="Arg-tRNA-synth_N_sf"/>
</dbReference>
<sequence length="662" mass="74043">MHLPRELQRRFHEVIRQHVDDPEQYSGMIRPTNDPKFGDYQCNAAMPLAKKIGGTNPRDLATKMVDALSVGDLCESPEVAGPGFINLKIRDSWILDRVAQMTQDDRCGVAAADQPRKVIIDFSSPNVAKPMHVGHIRSTVIGDALARVLNFLGHYTITDNHLGDWGTQFGIIIFGYKNFGDPDTVAKNPVPELAKLYRLVNQISEYQKACNQLPVAKQSVDDAQNLIDELTGKIEAAGDDAKAVKSLKKNLSAAKKRLQSARDSVAAMNAKMDAVQTNEDLLKISQQYPDIAQRCLSETAKLHEGDQENLDLWTKFLPYCRDEIDRIYDRLDVQFDHTLGESFYHDRLPGVVDQLSRDGIAAESEGAICVFLDQFDAPMIIRKKDGAFLYATTDLATLQYRREEFAPDEILYVVDTRQSEHFDKLFAVARRMGMEDVRLVHVNFGTVLGADGRPLKTRSGTLIGLESLLDDAVARAQAVVCDPERLQRMDPPMTADEQQSVAETVGIGAIKFADLSHHRTSDYQFNLDKMVALDGNTATYIQYSYARTQSILRRSEMDEEAVVALASKTELVFSQPQERALALRLLQFEEALVSVYDDYAPNQLTDYLFETARAYAVFNDTCPVLKAETDQMRATRLVLVVLCGRLLRKGLELLGIGVAARM</sequence>
<dbReference type="FunFam" id="1.10.730.10:FF:000006">
    <property type="entry name" value="Arginyl-tRNA synthetase 2, mitochondrial"/>
    <property type="match status" value="1"/>
</dbReference>
<evidence type="ECO:0000256" key="7">
    <source>
        <dbReference type="ARBA" id="ARBA00023146"/>
    </source>
</evidence>
<feature type="coiled-coil region" evidence="11">
    <location>
        <begin position="220"/>
        <end position="278"/>
    </location>
</feature>
<evidence type="ECO:0000256" key="4">
    <source>
        <dbReference type="ARBA" id="ARBA00022741"/>
    </source>
</evidence>
<feature type="domain" description="DALR anticodon binding" evidence="12">
    <location>
        <begin position="541"/>
        <end position="662"/>
    </location>
</feature>
<dbReference type="InterPro" id="IPR001412">
    <property type="entry name" value="aa-tRNA-synth_I_CS"/>
</dbReference>
<evidence type="ECO:0000259" key="13">
    <source>
        <dbReference type="SMART" id="SM01016"/>
    </source>
</evidence>
<keyword evidence="11" id="KW-0175">Coiled coil</keyword>
<comment type="similarity">
    <text evidence="1 9 10">Belongs to the class-I aminoacyl-tRNA synthetase family.</text>
</comment>
<dbReference type="SUPFAM" id="SSF47323">
    <property type="entry name" value="Anticodon-binding domain of a subclass of class I aminoacyl-tRNA synthetases"/>
    <property type="match status" value="1"/>
</dbReference>
<keyword evidence="7 9" id="KW-0030">Aminoacyl-tRNA synthetase</keyword>
<evidence type="ECO:0000256" key="2">
    <source>
        <dbReference type="ARBA" id="ARBA00022490"/>
    </source>
</evidence>
<name>A0A5C5Y310_9PLAN</name>
<keyword evidence="4 9" id="KW-0547">Nucleotide-binding</keyword>
<dbReference type="RefSeq" id="WP_146438673.1">
    <property type="nucleotide sequence ID" value="NZ_SJPL01000001.1"/>
</dbReference>
<keyword evidence="6 9" id="KW-0648">Protein biosynthesis</keyword>
<gene>
    <name evidence="9 14" type="primary">argS</name>
    <name evidence="14" type="ORF">Pan14r_13670</name>
</gene>
<dbReference type="Gene3D" id="1.10.730.10">
    <property type="entry name" value="Isoleucyl-tRNA Synthetase, Domain 1"/>
    <property type="match status" value="1"/>
</dbReference>
<dbReference type="PANTHER" id="PTHR11956:SF5">
    <property type="entry name" value="ARGININE--TRNA LIGASE, CYTOPLASMIC"/>
    <property type="match status" value="1"/>
</dbReference>
<evidence type="ECO:0000256" key="9">
    <source>
        <dbReference type="HAMAP-Rule" id="MF_00123"/>
    </source>
</evidence>
<dbReference type="HAMAP" id="MF_00123">
    <property type="entry name" value="Arg_tRNA_synth"/>
    <property type="match status" value="1"/>
</dbReference>
<dbReference type="InterPro" id="IPR035684">
    <property type="entry name" value="ArgRS_core"/>
</dbReference>
<evidence type="ECO:0000256" key="1">
    <source>
        <dbReference type="ARBA" id="ARBA00005594"/>
    </source>
</evidence>
<dbReference type="SMART" id="SM00836">
    <property type="entry name" value="DALR_1"/>
    <property type="match status" value="1"/>
</dbReference>
<dbReference type="NCBIfam" id="TIGR00456">
    <property type="entry name" value="argS"/>
    <property type="match status" value="1"/>
</dbReference>
<dbReference type="Gene3D" id="3.40.50.620">
    <property type="entry name" value="HUPs"/>
    <property type="match status" value="1"/>
</dbReference>
<dbReference type="EMBL" id="SJPL01000001">
    <property type="protein sequence ID" value="TWT69083.1"/>
    <property type="molecule type" value="Genomic_DNA"/>
</dbReference>
<dbReference type="Gene3D" id="3.30.1360.70">
    <property type="entry name" value="Arginyl tRNA synthetase N-terminal domain"/>
    <property type="match status" value="1"/>
</dbReference>
<dbReference type="GO" id="GO:0005737">
    <property type="term" value="C:cytoplasm"/>
    <property type="evidence" value="ECO:0007669"/>
    <property type="project" value="UniProtKB-SubCell"/>
</dbReference>
<evidence type="ECO:0000256" key="6">
    <source>
        <dbReference type="ARBA" id="ARBA00022917"/>
    </source>
</evidence>
<dbReference type="GO" id="GO:0005524">
    <property type="term" value="F:ATP binding"/>
    <property type="evidence" value="ECO:0007669"/>
    <property type="project" value="UniProtKB-UniRule"/>
</dbReference>
<keyword evidence="3 9" id="KW-0436">Ligase</keyword>
<dbReference type="SUPFAM" id="SSF55190">
    <property type="entry name" value="Arginyl-tRNA synthetase (ArgRS), N-terminal 'additional' domain"/>
    <property type="match status" value="1"/>
</dbReference>
<dbReference type="InterPro" id="IPR008909">
    <property type="entry name" value="DALR_anticod-bd"/>
</dbReference>
<dbReference type="PROSITE" id="PS00178">
    <property type="entry name" value="AA_TRNA_LIGASE_I"/>
    <property type="match status" value="1"/>
</dbReference>
<keyword evidence="2 9" id="KW-0963">Cytoplasm</keyword>
<protein>
    <recommendedName>
        <fullName evidence="9">Arginine--tRNA ligase</fullName>
        <ecNumber evidence="9">6.1.1.19</ecNumber>
    </recommendedName>
    <alternativeName>
        <fullName evidence="9">Arginyl-tRNA synthetase</fullName>
        <shortName evidence="9">ArgRS</shortName>
    </alternativeName>
</protein>
<dbReference type="EC" id="6.1.1.19" evidence="9"/>
<dbReference type="PRINTS" id="PR01038">
    <property type="entry name" value="TRNASYNTHARG"/>
</dbReference>
<evidence type="ECO:0000256" key="8">
    <source>
        <dbReference type="ARBA" id="ARBA00049339"/>
    </source>
</evidence>
<dbReference type="Pfam" id="PF00750">
    <property type="entry name" value="tRNA-synt_1d"/>
    <property type="match status" value="2"/>
</dbReference>
<comment type="subcellular location">
    <subcellularLocation>
        <location evidence="9">Cytoplasm</location>
    </subcellularLocation>
</comment>
<evidence type="ECO:0000256" key="3">
    <source>
        <dbReference type="ARBA" id="ARBA00022598"/>
    </source>
</evidence>
<evidence type="ECO:0000256" key="5">
    <source>
        <dbReference type="ARBA" id="ARBA00022840"/>
    </source>
</evidence>
<dbReference type="Proteomes" id="UP000317238">
    <property type="component" value="Unassembled WGS sequence"/>
</dbReference>
<dbReference type="Pfam" id="PF03485">
    <property type="entry name" value="Arg_tRNA_synt_N"/>
    <property type="match status" value="1"/>
</dbReference>
<keyword evidence="15" id="KW-1185">Reference proteome</keyword>
<proteinExistence type="inferred from homology"/>
<evidence type="ECO:0000256" key="11">
    <source>
        <dbReference type="SAM" id="Coils"/>
    </source>
</evidence>
<comment type="subunit">
    <text evidence="9">Monomer.</text>
</comment>
<comment type="catalytic activity">
    <reaction evidence="8 9">
        <text>tRNA(Arg) + L-arginine + ATP = L-arginyl-tRNA(Arg) + AMP + diphosphate</text>
        <dbReference type="Rhea" id="RHEA:20301"/>
        <dbReference type="Rhea" id="RHEA-COMP:9658"/>
        <dbReference type="Rhea" id="RHEA-COMP:9673"/>
        <dbReference type="ChEBI" id="CHEBI:30616"/>
        <dbReference type="ChEBI" id="CHEBI:32682"/>
        <dbReference type="ChEBI" id="CHEBI:33019"/>
        <dbReference type="ChEBI" id="CHEBI:78442"/>
        <dbReference type="ChEBI" id="CHEBI:78513"/>
        <dbReference type="ChEBI" id="CHEBI:456215"/>
        <dbReference type="EC" id="6.1.1.19"/>
    </reaction>
</comment>
<dbReference type="GO" id="GO:0004814">
    <property type="term" value="F:arginine-tRNA ligase activity"/>
    <property type="evidence" value="ECO:0007669"/>
    <property type="project" value="UniProtKB-UniRule"/>
</dbReference>
<evidence type="ECO:0000256" key="10">
    <source>
        <dbReference type="RuleBase" id="RU363038"/>
    </source>
</evidence>
<feature type="domain" description="Arginyl tRNA synthetase N-terminal" evidence="13">
    <location>
        <begin position="5"/>
        <end position="89"/>
    </location>
</feature>
<dbReference type="InterPro" id="IPR005148">
    <property type="entry name" value="Arg-tRNA-synth_N"/>
</dbReference>
<dbReference type="SMART" id="SM01016">
    <property type="entry name" value="Arg_tRNA_synt_N"/>
    <property type="match status" value="1"/>
</dbReference>
<evidence type="ECO:0000313" key="15">
    <source>
        <dbReference type="Proteomes" id="UP000317238"/>
    </source>
</evidence>
<dbReference type="AlphaFoldDB" id="A0A5C5Y310"/>
<dbReference type="SUPFAM" id="SSF52374">
    <property type="entry name" value="Nucleotidylyl transferase"/>
    <property type="match status" value="1"/>
</dbReference>
<dbReference type="OrthoDB" id="9805987at2"/>
<reference evidence="14 15" key="1">
    <citation type="submission" date="2019-02" db="EMBL/GenBank/DDBJ databases">
        <title>Deep-cultivation of Planctomycetes and their phenomic and genomic characterization uncovers novel biology.</title>
        <authorList>
            <person name="Wiegand S."/>
            <person name="Jogler M."/>
            <person name="Boedeker C."/>
            <person name="Pinto D."/>
            <person name="Vollmers J."/>
            <person name="Rivas-Marin E."/>
            <person name="Kohn T."/>
            <person name="Peeters S.H."/>
            <person name="Heuer A."/>
            <person name="Rast P."/>
            <person name="Oberbeckmann S."/>
            <person name="Bunk B."/>
            <person name="Jeske O."/>
            <person name="Meyerdierks A."/>
            <person name="Storesund J.E."/>
            <person name="Kallscheuer N."/>
            <person name="Luecker S."/>
            <person name="Lage O.M."/>
            <person name="Pohl T."/>
            <person name="Merkel B.J."/>
            <person name="Hornburger P."/>
            <person name="Mueller R.-W."/>
            <person name="Bruemmer F."/>
            <person name="Labrenz M."/>
            <person name="Spormann A.M."/>
            <person name="Op Den Camp H."/>
            <person name="Overmann J."/>
            <person name="Amann R."/>
            <person name="Jetten M.S.M."/>
            <person name="Mascher T."/>
            <person name="Medema M.H."/>
            <person name="Devos D.P."/>
            <person name="Kaster A.-K."/>
            <person name="Ovreas L."/>
            <person name="Rohde M."/>
            <person name="Galperin M.Y."/>
            <person name="Jogler C."/>
        </authorList>
    </citation>
    <scope>NUCLEOTIDE SEQUENCE [LARGE SCALE GENOMIC DNA]</scope>
    <source>
        <strain evidence="14 15">Pan14r</strain>
    </source>
</reference>
<keyword evidence="5 9" id="KW-0067">ATP-binding</keyword>
<dbReference type="InterPro" id="IPR014729">
    <property type="entry name" value="Rossmann-like_a/b/a_fold"/>
</dbReference>
<dbReference type="GO" id="GO:0006420">
    <property type="term" value="P:arginyl-tRNA aminoacylation"/>
    <property type="evidence" value="ECO:0007669"/>
    <property type="project" value="UniProtKB-UniRule"/>
</dbReference>
<organism evidence="14 15">
    <name type="scientific">Crateriforma conspicua</name>
    <dbReference type="NCBI Taxonomy" id="2527996"/>
    <lineage>
        <taxon>Bacteria</taxon>
        <taxon>Pseudomonadati</taxon>
        <taxon>Planctomycetota</taxon>
        <taxon>Planctomycetia</taxon>
        <taxon>Planctomycetales</taxon>
        <taxon>Planctomycetaceae</taxon>
        <taxon>Crateriforma</taxon>
    </lineage>
</organism>
<comment type="caution">
    <text evidence="14">The sequence shown here is derived from an EMBL/GenBank/DDBJ whole genome shotgun (WGS) entry which is preliminary data.</text>
</comment>